<reference evidence="2" key="1">
    <citation type="journal article" date="2022" name="bioRxiv">
        <title>Sequencing and chromosome-scale assembly of the giantPleurodeles waltlgenome.</title>
        <authorList>
            <person name="Brown T."/>
            <person name="Elewa A."/>
            <person name="Iarovenko S."/>
            <person name="Subramanian E."/>
            <person name="Araus A.J."/>
            <person name="Petzold A."/>
            <person name="Susuki M."/>
            <person name="Suzuki K.-i.T."/>
            <person name="Hayashi T."/>
            <person name="Toyoda A."/>
            <person name="Oliveira C."/>
            <person name="Osipova E."/>
            <person name="Leigh N.D."/>
            <person name="Simon A."/>
            <person name="Yun M.H."/>
        </authorList>
    </citation>
    <scope>NUCLEOTIDE SEQUENCE</scope>
    <source>
        <strain evidence="2">20211129_DDA</strain>
        <tissue evidence="2">Liver</tissue>
    </source>
</reference>
<proteinExistence type="predicted"/>
<protein>
    <submittedName>
        <fullName evidence="2">Uncharacterized protein</fullName>
    </submittedName>
</protein>
<gene>
    <name evidence="2" type="ORF">NDU88_004024</name>
</gene>
<dbReference type="AlphaFoldDB" id="A0AAV7MXC6"/>
<sequence length="177" mass="21173">MEESLKLAEELFRNLDSGSTVHQATVNVNRKNKEGLRDKFIKLEKLRKNEMSRWWDAITLKQYKKLNRIPRGLRSHIFPTYDDLDIDLLMKWEEELKSNSMKLMDILIENAERKVAKLQSEIEELEKEIKDLNLKEATEKNFAILNDIISKFQDEIKQRKARKFKRDELDYINGMED</sequence>
<keyword evidence="1" id="KW-0175">Coiled coil</keyword>
<evidence type="ECO:0000313" key="2">
    <source>
        <dbReference type="EMBL" id="KAJ1106623.1"/>
    </source>
</evidence>
<name>A0AAV7MXC6_PLEWA</name>
<comment type="caution">
    <text evidence="2">The sequence shown here is derived from an EMBL/GenBank/DDBJ whole genome shotgun (WGS) entry which is preliminary data.</text>
</comment>
<organism evidence="2 3">
    <name type="scientific">Pleurodeles waltl</name>
    <name type="common">Iberian ribbed newt</name>
    <dbReference type="NCBI Taxonomy" id="8319"/>
    <lineage>
        <taxon>Eukaryota</taxon>
        <taxon>Metazoa</taxon>
        <taxon>Chordata</taxon>
        <taxon>Craniata</taxon>
        <taxon>Vertebrata</taxon>
        <taxon>Euteleostomi</taxon>
        <taxon>Amphibia</taxon>
        <taxon>Batrachia</taxon>
        <taxon>Caudata</taxon>
        <taxon>Salamandroidea</taxon>
        <taxon>Salamandridae</taxon>
        <taxon>Pleurodelinae</taxon>
        <taxon>Pleurodeles</taxon>
    </lineage>
</organism>
<keyword evidence="3" id="KW-1185">Reference proteome</keyword>
<dbReference type="EMBL" id="JANPWB010000013">
    <property type="protein sequence ID" value="KAJ1106623.1"/>
    <property type="molecule type" value="Genomic_DNA"/>
</dbReference>
<feature type="coiled-coil region" evidence="1">
    <location>
        <begin position="101"/>
        <end position="142"/>
    </location>
</feature>
<accession>A0AAV7MXC6</accession>
<dbReference type="Proteomes" id="UP001066276">
    <property type="component" value="Chromosome 9"/>
</dbReference>
<evidence type="ECO:0000313" key="3">
    <source>
        <dbReference type="Proteomes" id="UP001066276"/>
    </source>
</evidence>
<evidence type="ECO:0000256" key="1">
    <source>
        <dbReference type="SAM" id="Coils"/>
    </source>
</evidence>